<gene>
    <name evidence="2" type="ORF">AfA34E6.020c</name>
</gene>
<dbReference type="EMBL" id="BX649606">
    <property type="protein sequence ID" value="CAF32065.1"/>
    <property type="molecule type" value="Genomic_DNA"/>
</dbReference>
<protein>
    <submittedName>
        <fullName evidence="2">Uncharacterized protein</fullName>
    </submittedName>
</protein>
<organism evidence="2">
    <name type="scientific">Aspergillus fumigatus</name>
    <name type="common">Neosartorya fumigata</name>
    <dbReference type="NCBI Taxonomy" id="746128"/>
    <lineage>
        <taxon>Eukaryota</taxon>
        <taxon>Fungi</taxon>
        <taxon>Dikarya</taxon>
        <taxon>Ascomycota</taxon>
        <taxon>Pezizomycotina</taxon>
        <taxon>Eurotiomycetes</taxon>
        <taxon>Eurotiomycetidae</taxon>
        <taxon>Eurotiales</taxon>
        <taxon>Aspergillaceae</taxon>
        <taxon>Aspergillus</taxon>
        <taxon>Aspergillus subgen. Fumigati</taxon>
    </lineage>
</organism>
<sequence length="115" mass="13829">MRFYRLMKGIYTEMEQFNMNRECDLECYTWRNCEYDDKRGYDQSSRNDCYQSNTSTARWKFTPDDPVLTLKIAVEPNQKDHQGDPDERRSERFANIPQSLGFRRDLYCCGIIERG</sequence>
<accession>Q6MYD8</accession>
<evidence type="ECO:0000313" key="2">
    <source>
        <dbReference type="EMBL" id="CAF32065.1"/>
    </source>
</evidence>
<feature type="region of interest" description="Disordered" evidence="1">
    <location>
        <begin position="75"/>
        <end position="94"/>
    </location>
</feature>
<dbReference type="AlphaFoldDB" id="Q6MYD8"/>
<feature type="compositionally biased region" description="Basic and acidic residues" evidence="1">
    <location>
        <begin position="77"/>
        <end position="92"/>
    </location>
</feature>
<evidence type="ECO:0000256" key="1">
    <source>
        <dbReference type="SAM" id="MobiDB-lite"/>
    </source>
</evidence>
<reference evidence="2" key="1">
    <citation type="journal article" date="2004" name="Fungal Genet. Biol.">
        <title>Insight into the genome of Aspergillus fumigatus: analysis of a 922 kb region encompassing the nitrate assimilation gene cluster.</title>
        <authorList>
            <person name="Pain A."/>
            <person name="Woodward J."/>
            <person name="Quail M.A."/>
            <person name="Anderson M.J."/>
            <person name="Clark R."/>
            <person name="Collins M."/>
            <person name="Fosker N."/>
            <person name="Fraser A."/>
            <person name="Harris D."/>
            <person name="Larke N."/>
            <person name="Murphy L."/>
            <person name="Humphray S."/>
            <person name="O'Neil S."/>
            <person name="Pertea M."/>
            <person name="Price C."/>
            <person name="Rabbinowitsch E."/>
            <person name="Rajandream M-A."/>
            <person name="Salzberg S."/>
            <person name="Saunders D."/>
            <person name="Seegar K."/>
            <person name="Sharp S."/>
            <person name="Warren T."/>
            <person name="Denning D.W."/>
            <person name="Barrell B."/>
            <person name="Hall N."/>
        </authorList>
    </citation>
    <scope>NUCLEOTIDE SEQUENCE</scope>
</reference>
<proteinExistence type="predicted"/>
<name>Q6MYD8_ASPFM</name>